<dbReference type="Proteomes" id="UP000324176">
    <property type="component" value="Unassembled WGS sequence"/>
</dbReference>
<keyword evidence="1" id="KW-0812">Transmembrane</keyword>
<keyword evidence="1" id="KW-1133">Transmembrane helix</keyword>
<dbReference type="AlphaFoldDB" id="A0A1H3A225"/>
<organism evidence="2 4">
    <name type="scientific">Nitrosomonas communis</name>
    <dbReference type="NCBI Taxonomy" id="44574"/>
    <lineage>
        <taxon>Bacteria</taxon>
        <taxon>Pseudomonadati</taxon>
        <taxon>Pseudomonadota</taxon>
        <taxon>Betaproteobacteria</taxon>
        <taxon>Nitrosomonadales</taxon>
        <taxon>Nitrosomonadaceae</taxon>
        <taxon>Nitrosomonas</taxon>
    </lineage>
</organism>
<evidence type="ECO:0000256" key="1">
    <source>
        <dbReference type="SAM" id="Phobius"/>
    </source>
</evidence>
<gene>
    <name evidence="3" type="ORF">BCL69_101512</name>
    <name evidence="2" type="ORF">SAMN05421882_11105</name>
</gene>
<dbReference type="EMBL" id="FNNH01000110">
    <property type="protein sequence ID" value="SDX23822.1"/>
    <property type="molecule type" value="Genomic_DNA"/>
</dbReference>
<evidence type="ECO:0000313" key="3">
    <source>
        <dbReference type="EMBL" id="TYP90075.1"/>
    </source>
</evidence>
<name>A0A1H3A225_9PROT</name>
<accession>A0A1H3A225</accession>
<sequence>MFNLMVRIKKECLGKSLFRALVVVEVMLCIAGILHIKVNI</sequence>
<evidence type="ECO:0000313" key="2">
    <source>
        <dbReference type="EMBL" id="SDX23822.1"/>
    </source>
</evidence>
<evidence type="ECO:0000313" key="5">
    <source>
        <dbReference type="Proteomes" id="UP000324176"/>
    </source>
</evidence>
<dbReference type="EMBL" id="VNHT01000015">
    <property type="protein sequence ID" value="TYP90075.1"/>
    <property type="molecule type" value="Genomic_DNA"/>
</dbReference>
<dbReference type="Proteomes" id="UP000183454">
    <property type="component" value="Unassembled WGS sequence"/>
</dbReference>
<proteinExistence type="predicted"/>
<reference evidence="2 4" key="1">
    <citation type="submission" date="2016-10" db="EMBL/GenBank/DDBJ databases">
        <authorList>
            <person name="de Groot N.N."/>
        </authorList>
    </citation>
    <scope>NUCLEOTIDE SEQUENCE [LARGE SCALE GENOMIC DNA]</scope>
    <source>
        <strain evidence="2 4">Nm110</strain>
    </source>
</reference>
<protein>
    <submittedName>
        <fullName evidence="2">Uncharacterized protein</fullName>
    </submittedName>
</protein>
<reference evidence="3 5" key="2">
    <citation type="submission" date="2019-07" db="EMBL/GenBank/DDBJ databases">
        <title>Active sludge and wastewater microbial communities from Klosterneuburg, Austria.</title>
        <authorList>
            <person name="Wagner M."/>
        </authorList>
    </citation>
    <scope>NUCLEOTIDE SEQUENCE [LARGE SCALE GENOMIC DNA]</scope>
    <source>
        <strain evidence="3 5">Nm2</strain>
    </source>
</reference>
<keyword evidence="1" id="KW-0472">Membrane</keyword>
<feature type="transmembrane region" description="Helical" evidence="1">
    <location>
        <begin position="20"/>
        <end position="38"/>
    </location>
</feature>
<evidence type="ECO:0000313" key="4">
    <source>
        <dbReference type="Proteomes" id="UP000183454"/>
    </source>
</evidence>